<dbReference type="GO" id="GO:0007219">
    <property type="term" value="P:Notch signaling pathway"/>
    <property type="evidence" value="ECO:0007669"/>
    <property type="project" value="UniProtKB-KW"/>
</dbReference>
<dbReference type="GO" id="GO:0007220">
    <property type="term" value="P:Notch receptor processing"/>
    <property type="evidence" value="ECO:0007669"/>
    <property type="project" value="TreeGrafter"/>
</dbReference>
<dbReference type="PANTHER" id="PTHR21092:SF0">
    <property type="entry name" value="NICASTRIN"/>
    <property type="match status" value="1"/>
</dbReference>
<reference evidence="11" key="2">
    <citation type="submission" date="2022-06" db="UniProtKB">
        <authorList>
            <consortium name="EnsemblMetazoa"/>
        </authorList>
    </citation>
    <scope>IDENTIFICATION</scope>
    <source>
        <strain evidence="11">DF5081</strain>
    </source>
</reference>
<dbReference type="GO" id="GO:0016485">
    <property type="term" value="P:protein processing"/>
    <property type="evidence" value="ECO:0007669"/>
    <property type="project" value="InterPro"/>
</dbReference>
<dbReference type="PANTHER" id="PTHR21092">
    <property type="entry name" value="NICASTRIN"/>
    <property type="match status" value="1"/>
</dbReference>
<evidence type="ECO:0000256" key="9">
    <source>
        <dbReference type="ARBA" id="ARBA00023180"/>
    </source>
</evidence>
<organism evidence="11 12">
    <name type="scientific">Caenorhabditis japonica</name>
    <dbReference type="NCBI Taxonomy" id="281687"/>
    <lineage>
        <taxon>Eukaryota</taxon>
        <taxon>Metazoa</taxon>
        <taxon>Ecdysozoa</taxon>
        <taxon>Nematoda</taxon>
        <taxon>Chromadorea</taxon>
        <taxon>Rhabditida</taxon>
        <taxon>Rhabditina</taxon>
        <taxon>Rhabditomorpha</taxon>
        <taxon>Rhabditoidea</taxon>
        <taxon>Rhabditidae</taxon>
        <taxon>Peloderinae</taxon>
        <taxon>Caenorhabditis</taxon>
    </lineage>
</organism>
<keyword evidence="6" id="KW-0914">Notch signaling pathway</keyword>
<reference evidence="12" key="1">
    <citation type="submission" date="2010-08" db="EMBL/GenBank/DDBJ databases">
        <authorList>
            <consortium name="Caenorhabditis japonica Sequencing Consortium"/>
            <person name="Wilson R.K."/>
        </authorList>
    </citation>
    <scope>NUCLEOTIDE SEQUENCE [LARGE SCALE GENOMIC DNA]</scope>
    <source>
        <strain evidence="12">DF5081</strain>
    </source>
</reference>
<dbReference type="InterPro" id="IPR041084">
    <property type="entry name" value="Ncstrn_small"/>
</dbReference>
<keyword evidence="4" id="KW-0812">Transmembrane</keyword>
<evidence type="ECO:0000256" key="2">
    <source>
        <dbReference type="ARBA" id="ARBA00007717"/>
    </source>
</evidence>
<evidence type="ECO:0000256" key="3">
    <source>
        <dbReference type="ARBA" id="ARBA00015303"/>
    </source>
</evidence>
<dbReference type="Proteomes" id="UP000005237">
    <property type="component" value="Unassembled WGS sequence"/>
</dbReference>
<keyword evidence="9" id="KW-0325">Glycoprotein</keyword>
<keyword evidence="7" id="KW-1133">Transmembrane helix</keyword>
<dbReference type="Pfam" id="PF18266">
    <property type="entry name" value="Ncstrn_small"/>
    <property type="match status" value="1"/>
</dbReference>
<dbReference type="AlphaFoldDB" id="A0A8R1DWH0"/>
<comment type="subcellular location">
    <subcellularLocation>
        <location evidence="1">Membrane</location>
        <topology evidence="1">Single-pass type I membrane protein</topology>
    </subcellularLocation>
</comment>
<comment type="similarity">
    <text evidence="2">Belongs to the nicastrin family.</text>
</comment>
<evidence type="ECO:0000313" key="11">
    <source>
        <dbReference type="EnsemblMetazoa" id="CJA14153.1"/>
    </source>
</evidence>
<proteinExistence type="inferred from homology"/>
<name>A0A8R1DWH0_CAEJA</name>
<evidence type="ECO:0000256" key="6">
    <source>
        <dbReference type="ARBA" id="ARBA00022976"/>
    </source>
</evidence>
<evidence type="ECO:0000256" key="1">
    <source>
        <dbReference type="ARBA" id="ARBA00004479"/>
    </source>
</evidence>
<dbReference type="EnsemblMetazoa" id="CJA14153.1">
    <property type="protein sequence ID" value="CJA14153.1"/>
    <property type="gene ID" value="WBGene00133357"/>
</dbReference>
<feature type="domain" description="Nicastrin small lobe" evidence="10">
    <location>
        <begin position="16"/>
        <end position="185"/>
    </location>
</feature>
<dbReference type="GO" id="GO:0005886">
    <property type="term" value="C:plasma membrane"/>
    <property type="evidence" value="ECO:0007669"/>
    <property type="project" value="TreeGrafter"/>
</dbReference>
<evidence type="ECO:0000313" key="12">
    <source>
        <dbReference type="Proteomes" id="UP000005237"/>
    </source>
</evidence>
<sequence>MNRSIIRYGVTRRANSNNEHGLVVRIAHSDDFRNLATCYRSTYPTYSGKFWVLLSVDLIRKDTLSLLKSSNCTAGLVLYDPPTRLHPTDERFEASHDSECPNAASDFYTRNGTDSYCQSRVNSRGAIQRDGLMRVDWKLQMVFITNRTDLAVLEKCHSMFNAPKEGELTASYPYCGMSFKLTNMAAGNSEICYRRGKNDAKLFQMNIDTGVALSNVQFAKNLIGKSVRFGSANEPNHHYD</sequence>
<keyword evidence="5" id="KW-0732">Signal</keyword>
<keyword evidence="8" id="KW-0472">Membrane</keyword>
<dbReference type="InterPro" id="IPR008710">
    <property type="entry name" value="Nicastrin"/>
</dbReference>
<protein>
    <recommendedName>
        <fullName evidence="3">Nicastrin</fullName>
    </recommendedName>
</protein>
<evidence type="ECO:0000256" key="5">
    <source>
        <dbReference type="ARBA" id="ARBA00022729"/>
    </source>
</evidence>
<evidence type="ECO:0000259" key="10">
    <source>
        <dbReference type="Pfam" id="PF18266"/>
    </source>
</evidence>
<keyword evidence="12" id="KW-1185">Reference proteome</keyword>
<accession>A0A8R1DWH0</accession>
<evidence type="ECO:0000256" key="7">
    <source>
        <dbReference type="ARBA" id="ARBA00022989"/>
    </source>
</evidence>
<evidence type="ECO:0000256" key="8">
    <source>
        <dbReference type="ARBA" id="ARBA00023136"/>
    </source>
</evidence>
<evidence type="ECO:0000256" key="4">
    <source>
        <dbReference type="ARBA" id="ARBA00022692"/>
    </source>
</evidence>